<dbReference type="GO" id="GO:0005524">
    <property type="term" value="F:ATP binding"/>
    <property type="evidence" value="ECO:0007669"/>
    <property type="project" value="UniProtKB-UniRule"/>
</dbReference>
<dbReference type="Proteomes" id="UP000265520">
    <property type="component" value="Unassembled WGS sequence"/>
</dbReference>
<dbReference type="InterPro" id="IPR011009">
    <property type="entry name" value="Kinase-like_dom_sf"/>
</dbReference>
<dbReference type="SUPFAM" id="SSF56112">
    <property type="entry name" value="Protein kinase-like (PK-like)"/>
    <property type="match status" value="1"/>
</dbReference>
<reference evidence="2 3" key="1">
    <citation type="journal article" date="2018" name="Front. Plant Sci.">
        <title>Red Clover (Trifolium pratense) and Zigzag Clover (T. medium) - A Picture of Genomic Similarities and Differences.</title>
        <authorList>
            <person name="Dluhosova J."/>
            <person name="Istvanek J."/>
            <person name="Nedelnik J."/>
            <person name="Repkova J."/>
        </authorList>
    </citation>
    <scope>NUCLEOTIDE SEQUENCE [LARGE SCALE GENOMIC DNA]</scope>
    <source>
        <strain evidence="3">cv. 10/8</strain>
        <tissue evidence="2">Leaf</tissue>
    </source>
</reference>
<dbReference type="PROSITE" id="PS00107">
    <property type="entry name" value="PROTEIN_KINASE_ATP"/>
    <property type="match status" value="1"/>
</dbReference>
<keyword evidence="1" id="KW-0547">Nucleotide-binding</keyword>
<dbReference type="Gene3D" id="3.30.200.20">
    <property type="entry name" value="Phosphorylase Kinase, domain 1"/>
    <property type="match status" value="1"/>
</dbReference>
<keyword evidence="3" id="KW-1185">Reference proteome</keyword>
<evidence type="ECO:0000313" key="3">
    <source>
        <dbReference type="Proteomes" id="UP000265520"/>
    </source>
</evidence>
<keyword evidence="1" id="KW-0067">ATP-binding</keyword>
<keyword evidence="2" id="KW-0808">Transferase</keyword>
<dbReference type="AlphaFoldDB" id="A0A392N7K1"/>
<gene>
    <name evidence="2" type="ORF">A2U01_0016133</name>
</gene>
<evidence type="ECO:0000313" key="2">
    <source>
        <dbReference type="EMBL" id="MCH95159.1"/>
    </source>
</evidence>
<organism evidence="2 3">
    <name type="scientific">Trifolium medium</name>
    <dbReference type="NCBI Taxonomy" id="97028"/>
    <lineage>
        <taxon>Eukaryota</taxon>
        <taxon>Viridiplantae</taxon>
        <taxon>Streptophyta</taxon>
        <taxon>Embryophyta</taxon>
        <taxon>Tracheophyta</taxon>
        <taxon>Spermatophyta</taxon>
        <taxon>Magnoliopsida</taxon>
        <taxon>eudicotyledons</taxon>
        <taxon>Gunneridae</taxon>
        <taxon>Pentapetalae</taxon>
        <taxon>rosids</taxon>
        <taxon>fabids</taxon>
        <taxon>Fabales</taxon>
        <taxon>Fabaceae</taxon>
        <taxon>Papilionoideae</taxon>
        <taxon>50 kb inversion clade</taxon>
        <taxon>NPAAA clade</taxon>
        <taxon>Hologalegina</taxon>
        <taxon>IRL clade</taxon>
        <taxon>Trifolieae</taxon>
        <taxon>Trifolium</taxon>
    </lineage>
</organism>
<evidence type="ECO:0000256" key="1">
    <source>
        <dbReference type="PROSITE-ProRule" id="PRU10141"/>
    </source>
</evidence>
<protein>
    <submittedName>
        <fullName evidence="2">Serine/threonine-protein kinase SRK2I-like</fullName>
    </submittedName>
</protein>
<comment type="caution">
    <text evidence="2">The sequence shown here is derived from an EMBL/GenBank/DDBJ whole genome shotgun (WGS) entry which is preliminary data.</text>
</comment>
<proteinExistence type="predicted"/>
<dbReference type="GO" id="GO:0016301">
    <property type="term" value="F:kinase activity"/>
    <property type="evidence" value="ECO:0007669"/>
    <property type="project" value="UniProtKB-KW"/>
</dbReference>
<dbReference type="InterPro" id="IPR017441">
    <property type="entry name" value="Protein_kinase_ATP_BS"/>
</dbReference>
<keyword evidence="2" id="KW-0418">Kinase</keyword>
<accession>A0A392N7K1</accession>
<dbReference type="EMBL" id="LXQA010029104">
    <property type="protein sequence ID" value="MCH95159.1"/>
    <property type="molecule type" value="Genomic_DNA"/>
</dbReference>
<feature type="binding site" evidence="1">
    <location>
        <position position="53"/>
    </location>
    <ligand>
        <name>ATP</name>
        <dbReference type="ChEBI" id="CHEBI:30616"/>
    </ligand>
</feature>
<sequence>MNPPPSMATGATIDMPIMHDSDRYDFVRDIGSGNFGVARLMRDKHTKELVAVKYIERGDKIMHLLLYI</sequence>
<name>A0A392N7K1_9FABA</name>